<reference evidence="2 3" key="1">
    <citation type="journal article" date="2018" name="Mol. Ecol.">
        <title>The obligate alkalophilic soda-lake fungus Sodiomyces alkalinus has shifted to a protein diet.</title>
        <authorList>
            <person name="Grum-Grzhimaylo A.A."/>
            <person name="Falkoski D.L."/>
            <person name="van den Heuvel J."/>
            <person name="Valero-Jimenez C.A."/>
            <person name="Min B."/>
            <person name="Choi I.G."/>
            <person name="Lipzen A."/>
            <person name="Daum C.G."/>
            <person name="Aanen D.K."/>
            <person name="Tsang A."/>
            <person name="Henrissat B."/>
            <person name="Bilanenko E.N."/>
            <person name="de Vries R.P."/>
            <person name="van Kan J.A.L."/>
            <person name="Grigoriev I.V."/>
            <person name="Debets A.J.M."/>
        </authorList>
    </citation>
    <scope>NUCLEOTIDE SEQUENCE [LARGE SCALE GENOMIC DNA]</scope>
    <source>
        <strain evidence="2 3">F11</strain>
    </source>
</reference>
<evidence type="ECO:0000313" key="3">
    <source>
        <dbReference type="Proteomes" id="UP000272025"/>
    </source>
</evidence>
<dbReference type="GeneID" id="39583455"/>
<evidence type="ECO:0000313" key="2">
    <source>
        <dbReference type="EMBL" id="ROT39258.1"/>
    </source>
</evidence>
<dbReference type="RefSeq" id="XP_028467064.1">
    <property type="nucleotide sequence ID" value="XM_028614978.1"/>
</dbReference>
<dbReference type="EMBL" id="ML119054">
    <property type="protein sequence ID" value="ROT39258.1"/>
    <property type="molecule type" value="Genomic_DNA"/>
</dbReference>
<dbReference type="AlphaFoldDB" id="A0A3N2PXR6"/>
<proteinExistence type="predicted"/>
<feature type="region of interest" description="Disordered" evidence="1">
    <location>
        <begin position="256"/>
        <end position="279"/>
    </location>
</feature>
<organism evidence="2 3">
    <name type="scientific">Sodiomyces alkalinus (strain CBS 110278 / VKM F-3762 / F11)</name>
    <name type="common">Alkaliphilic filamentous fungus</name>
    <dbReference type="NCBI Taxonomy" id="1314773"/>
    <lineage>
        <taxon>Eukaryota</taxon>
        <taxon>Fungi</taxon>
        <taxon>Dikarya</taxon>
        <taxon>Ascomycota</taxon>
        <taxon>Pezizomycotina</taxon>
        <taxon>Sordariomycetes</taxon>
        <taxon>Hypocreomycetidae</taxon>
        <taxon>Glomerellales</taxon>
        <taxon>Plectosphaerellaceae</taxon>
        <taxon>Sodiomyces</taxon>
    </lineage>
</organism>
<name>A0A3N2PXR6_SODAK</name>
<evidence type="ECO:0000256" key="1">
    <source>
        <dbReference type="SAM" id="MobiDB-lite"/>
    </source>
</evidence>
<protein>
    <submittedName>
        <fullName evidence="2">Uncharacterized protein</fullName>
    </submittedName>
</protein>
<feature type="region of interest" description="Disordered" evidence="1">
    <location>
        <begin position="232"/>
        <end position="251"/>
    </location>
</feature>
<accession>A0A3N2PXR6</accession>
<dbReference type="Proteomes" id="UP000272025">
    <property type="component" value="Unassembled WGS sequence"/>
</dbReference>
<sequence>MRSDQMFEPTSCAQTSDATVLSPLSTGMERRSTARPNVHSLFASCLIHTQPTIRSYSPQLLNGSGEILSSTRENTSSFIIPPAIPGDKWRSRLGSRFGISTAYAVCHTDASSSFSCFGWPRSTVLYRRFSPGRQNGVCKIPEPGGCDDAANPEEIDDEWILPLDCVPTTMGAEWSRSRSRSRSRRKLRTVDGSYVIGTGALSCSGRGATKSTQCHSTTDRCAGCTRKNDFRKDDGHHFGRLSTTEKPPTGLKEVLAPRSRFAQGQGQEEGRPSGVLGAE</sequence>
<keyword evidence="3" id="KW-1185">Reference proteome</keyword>
<gene>
    <name evidence="2" type="ORF">SODALDRAFT_378359</name>
</gene>